<proteinExistence type="predicted"/>
<sequence length="390" mass="41102">MLSIAVLTGLLAAAPRLALAVSCTSHAVSVTASANNGIVLAPNLDLTSVSGVESLLSSGAGLLGQFAGLLPVSGAYQIAMKYCPPANNPEAPAGRSQEVQLLLHGVPYNSSYWFGLPGNPDGTAKYDWVTFATQQGYPVLAIDNLGAGDSQKADPITEVQQPLQTALLHEITQMLRAGQLSFAPKAEKVIFVGHSLASVTGNGIATHYPSDFDAMVLTGYSYDLIPAGLGILLTLLEPAQLQNAAKFGSFPPGYLAFGSRQGKRAAYYAQDGSFSTGLEGYDFAHEDTITIGQIYSAFSGLEKADDYRGDVFVLTGQNDAFFCGPTGSRELGPQDCGMGDESIPAKSRAFFPNANFEYHLALNTSHATTLHYSAPDSLEAAHQFLARSGY</sequence>
<feature type="signal peptide" evidence="1">
    <location>
        <begin position="1"/>
        <end position="20"/>
    </location>
</feature>
<dbReference type="Proteomes" id="UP001296104">
    <property type="component" value="Unassembled WGS sequence"/>
</dbReference>
<organism evidence="3 4">
    <name type="scientific">Lecanosticta acicola</name>
    <dbReference type="NCBI Taxonomy" id="111012"/>
    <lineage>
        <taxon>Eukaryota</taxon>
        <taxon>Fungi</taxon>
        <taxon>Dikarya</taxon>
        <taxon>Ascomycota</taxon>
        <taxon>Pezizomycotina</taxon>
        <taxon>Dothideomycetes</taxon>
        <taxon>Dothideomycetidae</taxon>
        <taxon>Mycosphaerellales</taxon>
        <taxon>Mycosphaerellaceae</taxon>
        <taxon>Lecanosticta</taxon>
    </lineage>
</organism>
<name>A0AAI8YZU1_9PEZI</name>
<dbReference type="InterPro" id="IPR000073">
    <property type="entry name" value="AB_hydrolase_1"/>
</dbReference>
<dbReference type="InterPro" id="IPR029058">
    <property type="entry name" value="AB_hydrolase_fold"/>
</dbReference>
<evidence type="ECO:0000256" key="1">
    <source>
        <dbReference type="SAM" id="SignalP"/>
    </source>
</evidence>
<evidence type="ECO:0000259" key="2">
    <source>
        <dbReference type="Pfam" id="PF12697"/>
    </source>
</evidence>
<accession>A0AAI8YZU1</accession>
<dbReference type="Gene3D" id="3.40.50.1820">
    <property type="entry name" value="alpha/beta hydrolase"/>
    <property type="match status" value="1"/>
</dbReference>
<evidence type="ECO:0000313" key="4">
    <source>
        <dbReference type="Proteomes" id="UP001296104"/>
    </source>
</evidence>
<feature type="chain" id="PRO_5042516769" evidence="1">
    <location>
        <begin position="21"/>
        <end position="390"/>
    </location>
</feature>
<gene>
    <name evidence="3" type="ORF">LECACI_7A005006</name>
</gene>
<feature type="domain" description="AB hydrolase-1" evidence="2">
    <location>
        <begin position="101"/>
        <end position="376"/>
    </location>
</feature>
<dbReference type="EMBL" id="CAVMBE010000030">
    <property type="protein sequence ID" value="CAK4026187.1"/>
    <property type="molecule type" value="Genomic_DNA"/>
</dbReference>
<comment type="caution">
    <text evidence="3">The sequence shown here is derived from an EMBL/GenBank/DDBJ whole genome shotgun (WGS) entry which is preliminary data.</text>
</comment>
<dbReference type="AlphaFoldDB" id="A0AAI8YZU1"/>
<dbReference type="Pfam" id="PF12697">
    <property type="entry name" value="Abhydrolase_6"/>
    <property type="match status" value="1"/>
</dbReference>
<keyword evidence="1" id="KW-0732">Signal</keyword>
<protein>
    <submittedName>
        <fullName evidence="3">Alpha beta-hydrolase</fullName>
    </submittedName>
</protein>
<keyword evidence="4" id="KW-1185">Reference proteome</keyword>
<dbReference type="SUPFAM" id="SSF53474">
    <property type="entry name" value="alpha/beta-Hydrolases"/>
    <property type="match status" value="1"/>
</dbReference>
<reference evidence="3" key="1">
    <citation type="submission" date="2023-11" db="EMBL/GenBank/DDBJ databases">
        <authorList>
            <person name="Alioto T."/>
            <person name="Alioto T."/>
            <person name="Gomez Garrido J."/>
        </authorList>
    </citation>
    <scope>NUCLEOTIDE SEQUENCE</scope>
</reference>
<evidence type="ECO:0000313" key="3">
    <source>
        <dbReference type="EMBL" id="CAK4026187.1"/>
    </source>
</evidence>